<dbReference type="EMBL" id="FTOH01000001">
    <property type="protein sequence ID" value="SIS42755.1"/>
    <property type="molecule type" value="Genomic_DNA"/>
</dbReference>
<reference evidence="8" key="1">
    <citation type="submission" date="2017-01" db="EMBL/GenBank/DDBJ databases">
        <authorList>
            <person name="Varghese N."/>
            <person name="Submissions S."/>
        </authorList>
    </citation>
    <scope>NUCLEOTIDE SEQUENCE [LARGE SCALE GENOMIC DNA]</scope>
    <source>
        <strain evidence="8">DSM 24913</strain>
    </source>
</reference>
<dbReference type="Gene3D" id="3.90.1150.10">
    <property type="entry name" value="Aspartate Aminotransferase, domain 1"/>
    <property type="match status" value="1"/>
</dbReference>
<accession>A0A1N7J064</accession>
<dbReference type="InterPro" id="IPR015422">
    <property type="entry name" value="PyrdxlP-dep_Trfase_small"/>
</dbReference>
<dbReference type="OrthoDB" id="9801052at2"/>
<dbReference type="RefSeq" id="WP_068443251.1">
    <property type="nucleotide sequence ID" value="NZ_FTOH01000001.1"/>
</dbReference>
<dbReference type="InterPro" id="IPR015421">
    <property type="entry name" value="PyrdxlP-dep_Trfase_major"/>
</dbReference>
<evidence type="ECO:0000256" key="6">
    <source>
        <dbReference type="RuleBase" id="RU003560"/>
    </source>
</evidence>
<keyword evidence="3 7" id="KW-0032">Aminotransferase</keyword>
<dbReference type="PIRSF" id="PIRSF000521">
    <property type="entry name" value="Transaminase_4ab_Lys_Orn"/>
    <property type="match status" value="1"/>
</dbReference>
<gene>
    <name evidence="7" type="ORF">SAMN05421686_101215</name>
</gene>
<evidence type="ECO:0000256" key="3">
    <source>
        <dbReference type="ARBA" id="ARBA00022576"/>
    </source>
</evidence>
<dbReference type="Pfam" id="PF00202">
    <property type="entry name" value="Aminotran_3"/>
    <property type="match status" value="1"/>
</dbReference>
<keyword evidence="4 7" id="KW-0808">Transferase</keyword>
<comment type="cofactor">
    <cofactor evidence="1">
        <name>pyridoxal 5'-phosphate</name>
        <dbReference type="ChEBI" id="CHEBI:597326"/>
    </cofactor>
</comment>
<dbReference type="GO" id="GO:0030170">
    <property type="term" value="F:pyridoxal phosphate binding"/>
    <property type="evidence" value="ECO:0007669"/>
    <property type="project" value="InterPro"/>
</dbReference>
<evidence type="ECO:0000256" key="2">
    <source>
        <dbReference type="ARBA" id="ARBA00008954"/>
    </source>
</evidence>
<evidence type="ECO:0000256" key="4">
    <source>
        <dbReference type="ARBA" id="ARBA00022679"/>
    </source>
</evidence>
<keyword evidence="5 6" id="KW-0663">Pyridoxal phosphate</keyword>
<dbReference type="InterPro" id="IPR015424">
    <property type="entry name" value="PyrdxlP-dep_Trfase"/>
</dbReference>
<evidence type="ECO:0000256" key="1">
    <source>
        <dbReference type="ARBA" id="ARBA00001933"/>
    </source>
</evidence>
<dbReference type="GO" id="GO:0008483">
    <property type="term" value="F:transaminase activity"/>
    <property type="evidence" value="ECO:0007669"/>
    <property type="project" value="UniProtKB-KW"/>
</dbReference>
<evidence type="ECO:0000256" key="5">
    <source>
        <dbReference type="ARBA" id="ARBA00022898"/>
    </source>
</evidence>
<protein>
    <submittedName>
        <fullName evidence="7">Diaminobutyrate aminotransferase apoenzyme</fullName>
    </submittedName>
</protein>
<dbReference type="SUPFAM" id="SSF53383">
    <property type="entry name" value="PLP-dependent transferases"/>
    <property type="match status" value="1"/>
</dbReference>
<dbReference type="AlphaFoldDB" id="A0A1N7J064"/>
<dbReference type="Proteomes" id="UP000185639">
    <property type="component" value="Unassembled WGS sequence"/>
</dbReference>
<dbReference type="Gene3D" id="3.40.640.10">
    <property type="entry name" value="Type I PLP-dependent aspartate aminotransferase-like (Major domain)"/>
    <property type="match status" value="1"/>
</dbReference>
<organism evidence="7 8">
    <name type="scientific">Thalassolituus maritimus</name>
    <dbReference type="NCBI Taxonomy" id="484498"/>
    <lineage>
        <taxon>Bacteria</taxon>
        <taxon>Pseudomonadati</taxon>
        <taxon>Pseudomonadota</taxon>
        <taxon>Gammaproteobacteria</taxon>
        <taxon>Oceanospirillales</taxon>
        <taxon>Oceanospirillaceae</taxon>
        <taxon>Thalassolituus</taxon>
    </lineage>
</organism>
<proteinExistence type="inferred from homology"/>
<dbReference type="NCBIfam" id="NF006733">
    <property type="entry name" value="PRK09264.1"/>
    <property type="match status" value="1"/>
</dbReference>
<name>A0A1N7J064_9GAMM</name>
<evidence type="ECO:0000313" key="8">
    <source>
        <dbReference type="Proteomes" id="UP000185639"/>
    </source>
</evidence>
<evidence type="ECO:0000313" key="7">
    <source>
        <dbReference type="EMBL" id="SIS42755.1"/>
    </source>
</evidence>
<dbReference type="PROSITE" id="PS00600">
    <property type="entry name" value="AA_TRANSFER_CLASS_3"/>
    <property type="match status" value="1"/>
</dbReference>
<comment type="similarity">
    <text evidence="2 6">Belongs to the class-III pyridoxal-phosphate-dependent aminotransferase family.</text>
</comment>
<dbReference type="NCBIfam" id="TIGR00709">
    <property type="entry name" value="dat"/>
    <property type="match status" value="1"/>
</dbReference>
<dbReference type="STRING" id="484498.SAMN05421686_101215"/>
<dbReference type="PANTHER" id="PTHR43552:SF2">
    <property type="entry name" value="DIAMINOBUTYRATE--2-OXOGLUTARATE TRANSAMINASE"/>
    <property type="match status" value="1"/>
</dbReference>
<dbReference type="InterPro" id="IPR049704">
    <property type="entry name" value="Aminotrans_3_PPA_site"/>
</dbReference>
<dbReference type="InterPro" id="IPR005814">
    <property type="entry name" value="Aminotrans_3"/>
</dbReference>
<keyword evidence="8" id="KW-1185">Reference proteome</keyword>
<dbReference type="CDD" id="cd00610">
    <property type="entry name" value="OAT_like"/>
    <property type="match status" value="1"/>
</dbReference>
<dbReference type="PANTHER" id="PTHR43552">
    <property type="entry name" value="DIAMINOBUTYRATE--2-OXOGLUTARATE AMINOTRANSFERASE"/>
    <property type="match status" value="1"/>
</dbReference>
<dbReference type="InterPro" id="IPR004637">
    <property type="entry name" value="Dat"/>
</dbReference>
<sequence>MTIFEQRESNVRGYSRVYPVTFTTAKNARQTDDTGKEYIDFFAGAGVLNFGHNNEAMINAMIDYMKNDGVLHSLDMQTSAKAEFMQTFTDLILEPRNMSHRIQFMGPTGTNAVEAAMKIARRATGRTEILAFSQGFHGMTLGSLAATANEYFRNASGVPLNHVRHEAFGCEVPCSGCNQGCGLEALDHLRARYLNTSSGMAKPAAILLETIQAEGGVNVAGKEWMKGVAALAKELGAVLIIDDIQVGCGRTGNYFSFDDLGVMPDIVCMAKGIGGIGTPMAMNLVHPELDKHWSPGEHTGTFRGQNLSFVAGKVALDYFRNDDFMKEVKDKSVLVDQYLQPLLHADKSLQLRGKGMIFGLDMGSGERSAAVVQECFKKGLIIAACGTGGKVLKIIPPLTIPKSDLIAGLEILTESVRSVMEKAA</sequence>